<dbReference type="InterPro" id="IPR001647">
    <property type="entry name" value="HTH_TetR"/>
</dbReference>
<feature type="domain" description="HTH tetR-type" evidence="4">
    <location>
        <begin position="21"/>
        <end position="68"/>
    </location>
</feature>
<comment type="caution">
    <text evidence="5">The sequence shown here is derived from an EMBL/GenBank/DDBJ whole genome shotgun (WGS) entry which is preliminary data.</text>
</comment>
<dbReference type="GO" id="GO:0000976">
    <property type="term" value="F:transcription cis-regulatory region binding"/>
    <property type="evidence" value="ECO:0007669"/>
    <property type="project" value="TreeGrafter"/>
</dbReference>
<dbReference type="InterPro" id="IPR050109">
    <property type="entry name" value="HTH-type_TetR-like_transc_reg"/>
</dbReference>
<evidence type="ECO:0000259" key="4">
    <source>
        <dbReference type="Pfam" id="PF00440"/>
    </source>
</evidence>
<sequence>MVNVARARESGGRAGTTRAAILDAAERLFAENGVAAVSNRQISEAAGQGNHFAVGYHFGTKADLVREIVRRHAAAIEHLRVRMLDEVAGSSDLRAWVSCLVRPFTCHLDSLGVPSWRARCMVQVTTEPALREIVIDETVATPAMRGTLEGLGRAVPGVPGHVHRERSDMSRVLIVHTLAEREQALHEGGPTTRTSWEATAVGLIDAVVGLWLAPVTALPDDPSTTTDT</sequence>
<proteinExistence type="predicted"/>
<evidence type="ECO:0000256" key="2">
    <source>
        <dbReference type="ARBA" id="ARBA00023125"/>
    </source>
</evidence>
<evidence type="ECO:0000313" key="6">
    <source>
        <dbReference type="Proteomes" id="UP000295302"/>
    </source>
</evidence>
<dbReference type="AlphaFoldDB" id="A0A4R4YYS4"/>
<gene>
    <name evidence="5" type="ORF">E1286_14885</name>
</gene>
<dbReference type="OrthoDB" id="2356263at2"/>
<keyword evidence="6" id="KW-1185">Reference proteome</keyword>
<dbReference type="PANTHER" id="PTHR30055:SF234">
    <property type="entry name" value="HTH-TYPE TRANSCRIPTIONAL REGULATOR BETI"/>
    <property type="match status" value="1"/>
</dbReference>
<dbReference type="Proteomes" id="UP000295302">
    <property type="component" value="Unassembled WGS sequence"/>
</dbReference>
<reference evidence="5 6" key="1">
    <citation type="submission" date="2019-03" db="EMBL/GenBank/DDBJ databases">
        <title>Draft genome sequences of novel Actinobacteria.</title>
        <authorList>
            <person name="Sahin N."/>
            <person name="Ay H."/>
            <person name="Saygin H."/>
        </authorList>
    </citation>
    <scope>NUCLEOTIDE SEQUENCE [LARGE SCALE GENOMIC DNA]</scope>
    <source>
        <strain evidence="5 6">CH32</strain>
    </source>
</reference>
<dbReference type="RefSeq" id="WP_132612778.1">
    <property type="nucleotide sequence ID" value="NZ_SMKQ01000035.1"/>
</dbReference>
<name>A0A4R4YYS4_9ACTN</name>
<evidence type="ECO:0000256" key="1">
    <source>
        <dbReference type="ARBA" id="ARBA00023015"/>
    </source>
</evidence>
<accession>A0A4R4YYS4</accession>
<dbReference type="GO" id="GO:0003700">
    <property type="term" value="F:DNA-binding transcription factor activity"/>
    <property type="evidence" value="ECO:0007669"/>
    <property type="project" value="TreeGrafter"/>
</dbReference>
<organism evidence="5 6">
    <name type="scientific">Nonomuraea terrae</name>
    <dbReference type="NCBI Taxonomy" id="2530383"/>
    <lineage>
        <taxon>Bacteria</taxon>
        <taxon>Bacillati</taxon>
        <taxon>Actinomycetota</taxon>
        <taxon>Actinomycetes</taxon>
        <taxon>Streptosporangiales</taxon>
        <taxon>Streptosporangiaceae</taxon>
        <taxon>Nonomuraea</taxon>
    </lineage>
</organism>
<protein>
    <submittedName>
        <fullName evidence="5">TetR family transcriptional regulator</fullName>
    </submittedName>
</protein>
<keyword evidence="3" id="KW-0804">Transcription</keyword>
<dbReference type="Gene3D" id="1.10.357.10">
    <property type="entry name" value="Tetracycline Repressor, domain 2"/>
    <property type="match status" value="1"/>
</dbReference>
<evidence type="ECO:0000256" key="3">
    <source>
        <dbReference type="ARBA" id="ARBA00023163"/>
    </source>
</evidence>
<keyword evidence="1" id="KW-0805">Transcription regulation</keyword>
<dbReference type="SUPFAM" id="SSF46689">
    <property type="entry name" value="Homeodomain-like"/>
    <property type="match status" value="1"/>
</dbReference>
<dbReference type="InterPro" id="IPR009057">
    <property type="entry name" value="Homeodomain-like_sf"/>
</dbReference>
<keyword evidence="2" id="KW-0238">DNA-binding</keyword>
<dbReference type="Pfam" id="PF00440">
    <property type="entry name" value="TetR_N"/>
    <property type="match status" value="1"/>
</dbReference>
<evidence type="ECO:0000313" key="5">
    <source>
        <dbReference type="EMBL" id="TDD48892.1"/>
    </source>
</evidence>
<dbReference type="EMBL" id="SMKQ01000035">
    <property type="protein sequence ID" value="TDD48892.1"/>
    <property type="molecule type" value="Genomic_DNA"/>
</dbReference>
<dbReference type="PANTHER" id="PTHR30055">
    <property type="entry name" value="HTH-TYPE TRANSCRIPTIONAL REGULATOR RUTR"/>
    <property type="match status" value="1"/>
</dbReference>